<dbReference type="Gene3D" id="3.60.110.10">
    <property type="entry name" value="Carbon-nitrogen hydrolase"/>
    <property type="match status" value="1"/>
</dbReference>
<dbReference type="PANTHER" id="PTHR23088">
    <property type="entry name" value="NITRILASE-RELATED"/>
    <property type="match status" value="1"/>
</dbReference>
<name>A0A7X5XBH2_STRMQ</name>
<comment type="similarity">
    <text evidence="1">Belongs to the carbon-nitrogen hydrolase superfamily. NIT1/NIT2 family.</text>
</comment>
<comment type="caution">
    <text evidence="3">The sequence shown here is derived from an EMBL/GenBank/DDBJ whole genome shotgun (WGS) entry which is preliminary data.</text>
</comment>
<dbReference type="Proteomes" id="UP000536624">
    <property type="component" value="Unassembled WGS sequence"/>
</dbReference>
<evidence type="ECO:0000256" key="1">
    <source>
        <dbReference type="ARBA" id="ARBA00010613"/>
    </source>
</evidence>
<organism evidence="3 4">
    <name type="scientific">Streptomyces malaysiensis</name>
    <dbReference type="NCBI Taxonomy" id="92644"/>
    <lineage>
        <taxon>Bacteria</taxon>
        <taxon>Bacillati</taxon>
        <taxon>Actinomycetota</taxon>
        <taxon>Actinomycetes</taxon>
        <taxon>Kitasatosporales</taxon>
        <taxon>Streptomycetaceae</taxon>
        <taxon>Streptomyces</taxon>
        <taxon>Streptomyces violaceusniger group</taxon>
    </lineage>
</organism>
<dbReference type="EMBL" id="JAALLH010000001">
    <property type="protein sequence ID" value="NIY69400.1"/>
    <property type="molecule type" value="Genomic_DNA"/>
</dbReference>
<protein>
    <submittedName>
        <fullName evidence="3">Nitrilase/cyanide hydratase and apolipoprotein N-acyltransferase</fullName>
    </submittedName>
</protein>
<evidence type="ECO:0000259" key="2">
    <source>
        <dbReference type="PROSITE" id="PS50263"/>
    </source>
</evidence>
<sequence length="301" mass="30658">MGLSRPRLRVALGQAPSTPGDLPANLDRAAALVGTAAAAGARVLALPELYACGYAPASIAADPDTWSLAAPPTGGAPAPGTPLAALAAAAADAGVWVLLGAAVADPGGGQPCNALLVLDPGGRVRGRYAKSHLWREERATFAPGTGLVLIEDGGVRIGLGICYDAGFPELTRAYARAGAHAVLFASAFATGHTEYRYGIYHPARAVENTLCTLVVNAVGDIAGEHYFGRSGAWGPDGRPLARCADDVADLCVVDIAPHDIATARDALPYLTDLRTDLFGPAPCPLPITISGASYAPGFSRS</sequence>
<dbReference type="GO" id="GO:0016746">
    <property type="term" value="F:acyltransferase activity"/>
    <property type="evidence" value="ECO:0007669"/>
    <property type="project" value="UniProtKB-KW"/>
</dbReference>
<keyword evidence="3" id="KW-0449">Lipoprotein</keyword>
<dbReference type="CDD" id="cd07197">
    <property type="entry name" value="nitrilase"/>
    <property type="match status" value="1"/>
</dbReference>
<reference evidence="3 4" key="1">
    <citation type="submission" date="2020-02" db="EMBL/GenBank/DDBJ databases">
        <title>Streptomyces malaysiensis DSM14702 (JHCC583434, PFL_A843) Genome sequencing and assembly.</title>
        <authorList>
            <person name="Samborskyy M."/>
        </authorList>
    </citation>
    <scope>NUCLEOTIDE SEQUENCE [LARGE SCALE GENOMIC DNA]</scope>
    <source>
        <strain evidence="3 4">DSM 14702</strain>
    </source>
</reference>
<dbReference type="RefSeq" id="WP_167504012.1">
    <property type="nucleotide sequence ID" value="NZ_JAALLH010000001.1"/>
</dbReference>
<dbReference type="AlphaFoldDB" id="A0A7X5XBH2"/>
<gene>
    <name evidence="3" type="ORF">SMALB_7524</name>
</gene>
<accession>A0A7X5XBH2</accession>
<keyword evidence="3" id="KW-0808">Transferase</keyword>
<dbReference type="InterPro" id="IPR003010">
    <property type="entry name" value="C-N_Hydrolase"/>
</dbReference>
<dbReference type="InterPro" id="IPR036526">
    <property type="entry name" value="C-N_Hydrolase_sf"/>
</dbReference>
<dbReference type="PROSITE" id="PS50263">
    <property type="entry name" value="CN_HYDROLASE"/>
    <property type="match status" value="1"/>
</dbReference>
<dbReference type="PANTHER" id="PTHR23088:SF27">
    <property type="entry name" value="DEAMINATED GLUTATHIONE AMIDASE"/>
    <property type="match status" value="1"/>
</dbReference>
<feature type="domain" description="CN hydrolase" evidence="2">
    <location>
        <begin position="8"/>
        <end position="257"/>
    </location>
</feature>
<evidence type="ECO:0000313" key="3">
    <source>
        <dbReference type="EMBL" id="NIY69400.1"/>
    </source>
</evidence>
<dbReference type="Pfam" id="PF00795">
    <property type="entry name" value="CN_hydrolase"/>
    <property type="match status" value="1"/>
</dbReference>
<keyword evidence="3" id="KW-0012">Acyltransferase</keyword>
<dbReference type="SUPFAM" id="SSF56317">
    <property type="entry name" value="Carbon-nitrogen hydrolase"/>
    <property type="match status" value="1"/>
</dbReference>
<proteinExistence type="inferred from homology"/>
<evidence type="ECO:0000313" key="4">
    <source>
        <dbReference type="Proteomes" id="UP000536624"/>
    </source>
</evidence>